<reference evidence="1 2" key="1">
    <citation type="journal article" date="2023" name="Nucleic Acids Res.">
        <title>The hologenome of Daphnia magna reveals possible DNA methylation and microbiome-mediated evolution of the host genome.</title>
        <authorList>
            <person name="Chaturvedi A."/>
            <person name="Li X."/>
            <person name="Dhandapani V."/>
            <person name="Marshall H."/>
            <person name="Kissane S."/>
            <person name="Cuenca-Cambronero M."/>
            <person name="Asole G."/>
            <person name="Calvet F."/>
            <person name="Ruiz-Romero M."/>
            <person name="Marangio P."/>
            <person name="Guigo R."/>
            <person name="Rago D."/>
            <person name="Mirbahai L."/>
            <person name="Eastwood N."/>
            <person name="Colbourne J.K."/>
            <person name="Zhou J."/>
            <person name="Mallon E."/>
            <person name="Orsini L."/>
        </authorList>
    </citation>
    <scope>NUCLEOTIDE SEQUENCE [LARGE SCALE GENOMIC DNA]</scope>
    <source>
        <strain evidence="1">LRV0_1</strain>
    </source>
</reference>
<comment type="caution">
    <text evidence="1">The sequence shown here is derived from an EMBL/GenBank/DDBJ whole genome shotgun (WGS) entry which is preliminary data.</text>
</comment>
<gene>
    <name evidence="1" type="ORF">OUZ56_013683</name>
</gene>
<sequence>MASVFVDKFLKVQNKSRKKKPLALLYVQMVGNSQKTQMAVSGQLAIRRAPGLRIPFPKTLKNLNRDKLLDSA</sequence>
<evidence type="ECO:0000313" key="2">
    <source>
        <dbReference type="Proteomes" id="UP001234178"/>
    </source>
</evidence>
<keyword evidence="2" id="KW-1185">Reference proteome</keyword>
<accession>A0ABQ9Z6M9</accession>
<evidence type="ECO:0000313" key="1">
    <source>
        <dbReference type="EMBL" id="KAK4008547.1"/>
    </source>
</evidence>
<protein>
    <submittedName>
        <fullName evidence="1">Uncharacterized protein</fullName>
    </submittedName>
</protein>
<dbReference type="Proteomes" id="UP001234178">
    <property type="component" value="Unassembled WGS sequence"/>
</dbReference>
<name>A0ABQ9Z6M9_9CRUS</name>
<dbReference type="EMBL" id="JAOYFB010000002">
    <property type="protein sequence ID" value="KAK4008547.1"/>
    <property type="molecule type" value="Genomic_DNA"/>
</dbReference>
<organism evidence="1 2">
    <name type="scientific">Daphnia magna</name>
    <dbReference type="NCBI Taxonomy" id="35525"/>
    <lineage>
        <taxon>Eukaryota</taxon>
        <taxon>Metazoa</taxon>
        <taxon>Ecdysozoa</taxon>
        <taxon>Arthropoda</taxon>
        <taxon>Crustacea</taxon>
        <taxon>Branchiopoda</taxon>
        <taxon>Diplostraca</taxon>
        <taxon>Cladocera</taxon>
        <taxon>Anomopoda</taxon>
        <taxon>Daphniidae</taxon>
        <taxon>Daphnia</taxon>
    </lineage>
</organism>
<proteinExistence type="predicted"/>